<dbReference type="Proteomes" id="UP000652761">
    <property type="component" value="Unassembled WGS sequence"/>
</dbReference>
<name>A0A843W0R3_COLES</name>
<feature type="region of interest" description="Disordered" evidence="1">
    <location>
        <begin position="242"/>
        <end position="261"/>
    </location>
</feature>
<feature type="domain" description="Putative plant transposon protein" evidence="2">
    <location>
        <begin position="10"/>
        <end position="187"/>
    </location>
</feature>
<dbReference type="InterPro" id="IPR046796">
    <property type="entry name" value="Transposase_32_dom"/>
</dbReference>
<evidence type="ECO:0000259" key="2">
    <source>
        <dbReference type="Pfam" id="PF20167"/>
    </source>
</evidence>
<proteinExistence type="predicted"/>
<dbReference type="OrthoDB" id="1303972at2759"/>
<reference evidence="3" key="1">
    <citation type="submission" date="2017-07" db="EMBL/GenBank/DDBJ databases">
        <title>Taro Niue Genome Assembly and Annotation.</title>
        <authorList>
            <person name="Atibalentja N."/>
            <person name="Keating K."/>
            <person name="Fields C.J."/>
        </authorList>
    </citation>
    <scope>NUCLEOTIDE SEQUENCE</scope>
    <source>
        <strain evidence="3">Niue_2</strain>
        <tissue evidence="3">Leaf</tissue>
    </source>
</reference>
<protein>
    <recommendedName>
        <fullName evidence="2">Putative plant transposon protein domain-containing protein</fullName>
    </recommendedName>
</protein>
<organism evidence="3 4">
    <name type="scientific">Colocasia esculenta</name>
    <name type="common">Wild taro</name>
    <name type="synonym">Arum esculentum</name>
    <dbReference type="NCBI Taxonomy" id="4460"/>
    <lineage>
        <taxon>Eukaryota</taxon>
        <taxon>Viridiplantae</taxon>
        <taxon>Streptophyta</taxon>
        <taxon>Embryophyta</taxon>
        <taxon>Tracheophyta</taxon>
        <taxon>Spermatophyta</taxon>
        <taxon>Magnoliopsida</taxon>
        <taxon>Liliopsida</taxon>
        <taxon>Araceae</taxon>
        <taxon>Aroideae</taxon>
        <taxon>Colocasieae</taxon>
        <taxon>Colocasia</taxon>
    </lineage>
</organism>
<sequence>MGSIIEALDRLKWTKMATIYEVSFPDLVKAFYVCLKSEVDETLTSMVKGTQIRITRDLLASLFGVTTSGHSGVHTVNIQEKGLGIVGPEFRLKDDKADVNQLNAFNRILHFVVCQIVVPRSATFSTCTRADSDLMFWAIKNQEINTAELMIERIKFASAQVWDTKSKLNVSLPYAHLLTKIFQHYGISVVGDVSEKIGQAIRSRNLRKCVQAAAEPEVAAAPSVEAEASAAVAVSSSRIEDIPPENIEPVGRSSEDPLPSSRVGSVLRDVLESIHNSLRDPVASEVHIAEAVALGHTEEVVMEEAPIQGEQEINVKSDQVEDAPTQGELD</sequence>
<dbReference type="AlphaFoldDB" id="A0A843W0R3"/>
<evidence type="ECO:0000256" key="1">
    <source>
        <dbReference type="SAM" id="MobiDB-lite"/>
    </source>
</evidence>
<dbReference type="EMBL" id="NMUH01002118">
    <property type="protein sequence ID" value="MQL97923.1"/>
    <property type="molecule type" value="Genomic_DNA"/>
</dbReference>
<evidence type="ECO:0000313" key="4">
    <source>
        <dbReference type="Proteomes" id="UP000652761"/>
    </source>
</evidence>
<evidence type="ECO:0000313" key="3">
    <source>
        <dbReference type="EMBL" id="MQL97923.1"/>
    </source>
</evidence>
<comment type="caution">
    <text evidence="3">The sequence shown here is derived from an EMBL/GenBank/DDBJ whole genome shotgun (WGS) entry which is preliminary data.</text>
</comment>
<gene>
    <name evidence="3" type="ORF">Taro_030630</name>
</gene>
<accession>A0A843W0R3</accession>
<feature type="region of interest" description="Disordered" evidence="1">
    <location>
        <begin position="302"/>
        <end position="330"/>
    </location>
</feature>
<keyword evidence="4" id="KW-1185">Reference proteome</keyword>
<dbReference type="Pfam" id="PF20167">
    <property type="entry name" value="Transposase_32"/>
    <property type="match status" value="1"/>
</dbReference>